<dbReference type="Gene3D" id="3.90.180.10">
    <property type="entry name" value="Medium-chain alcohol dehydrogenases, catalytic domain"/>
    <property type="match status" value="2"/>
</dbReference>
<dbReference type="Pfam" id="PF13602">
    <property type="entry name" value="ADH_zinc_N_2"/>
    <property type="match status" value="1"/>
</dbReference>
<gene>
    <name evidence="3" type="ORF">V6N12_019599</name>
</gene>
<dbReference type="PANTHER" id="PTHR48106">
    <property type="entry name" value="QUINONE OXIDOREDUCTASE PIG3-RELATED"/>
    <property type="match status" value="1"/>
</dbReference>
<comment type="caution">
    <text evidence="3">The sequence shown here is derived from an EMBL/GenBank/DDBJ whole genome shotgun (WGS) entry which is preliminary data.</text>
</comment>
<dbReference type="PANTHER" id="PTHR48106:SF8">
    <property type="entry name" value="OS02G0805600 PROTEIN"/>
    <property type="match status" value="1"/>
</dbReference>
<sequence>MKAVVITTAGGPKVLQLQQVDDPEIREDEVLIKDCVSVSLKMVSGIACHCSSNYPLNYRIVWPAVVDEVEMNVWPALAAGKVKPIIYRSFPLSEAGEAHQLMESSKRIGKILLVSRCR</sequence>
<evidence type="ECO:0000313" key="4">
    <source>
        <dbReference type="Proteomes" id="UP001472677"/>
    </source>
</evidence>
<keyword evidence="4" id="KW-1185">Reference proteome</keyword>
<keyword evidence="1" id="KW-0521">NADP</keyword>
<evidence type="ECO:0000313" key="3">
    <source>
        <dbReference type="EMBL" id="KAK8501857.1"/>
    </source>
</evidence>
<dbReference type="EMBL" id="JBBPBM010000179">
    <property type="protein sequence ID" value="KAK8501857.1"/>
    <property type="molecule type" value="Genomic_DNA"/>
</dbReference>
<evidence type="ECO:0000256" key="2">
    <source>
        <dbReference type="ARBA" id="ARBA00023002"/>
    </source>
</evidence>
<name>A0ABR2B4T1_9ROSI</name>
<dbReference type="InterPro" id="IPR011032">
    <property type="entry name" value="GroES-like_sf"/>
</dbReference>
<keyword evidence="2" id="KW-0560">Oxidoreductase</keyword>
<accession>A0ABR2B4T1</accession>
<protein>
    <submittedName>
        <fullName evidence="3">Uncharacterized protein</fullName>
    </submittedName>
</protein>
<dbReference type="SUPFAM" id="SSF50129">
    <property type="entry name" value="GroES-like"/>
    <property type="match status" value="1"/>
</dbReference>
<organism evidence="3 4">
    <name type="scientific">Hibiscus sabdariffa</name>
    <name type="common">roselle</name>
    <dbReference type="NCBI Taxonomy" id="183260"/>
    <lineage>
        <taxon>Eukaryota</taxon>
        <taxon>Viridiplantae</taxon>
        <taxon>Streptophyta</taxon>
        <taxon>Embryophyta</taxon>
        <taxon>Tracheophyta</taxon>
        <taxon>Spermatophyta</taxon>
        <taxon>Magnoliopsida</taxon>
        <taxon>eudicotyledons</taxon>
        <taxon>Gunneridae</taxon>
        <taxon>Pentapetalae</taxon>
        <taxon>rosids</taxon>
        <taxon>malvids</taxon>
        <taxon>Malvales</taxon>
        <taxon>Malvaceae</taxon>
        <taxon>Malvoideae</taxon>
        <taxon>Hibiscus</taxon>
    </lineage>
</organism>
<evidence type="ECO:0000256" key="1">
    <source>
        <dbReference type="ARBA" id="ARBA00022857"/>
    </source>
</evidence>
<dbReference type="Proteomes" id="UP001472677">
    <property type="component" value="Unassembled WGS sequence"/>
</dbReference>
<proteinExistence type="predicted"/>
<reference evidence="3 4" key="1">
    <citation type="journal article" date="2024" name="G3 (Bethesda)">
        <title>Genome assembly of Hibiscus sabdariffa L. provides insights into metabolisms of medicinal natural products.</title>
        <authorList>
            <person name="Kim T."/>
        </authorList>
    </citation>
    <scope>NUCLEOTIDE SEQUENCE [LARGE SCALE GENOMIC DNA]</scope>
    <source>
        <strain evidence="3">TK-2024</strain>
        <tissue evidence="3">Old leaves</tissue>
    </source>
</reference>